<feature type="region of interest" description="Disordered" evidence="1">
    <location>
        <begin position="253"/>
        <end position="285"/>
    </location>
</feature>
<dbReference type="AlphaFoldDB" id="A0A267FAU2"/>
<protein>
    <submittedName>
        <fullName evidence="2">Uncharacterized protein</fullName>
    </submittedName>
</protein>
<keyword evidence="3" id="KW-1185">Reference proteome</keyword>
<comment type="caution">
    <text evidence="2">The sequence shown here is derived from an EMBL/GenBank/DDBJ whole genome shotgun (WGS) entry which is preliminary data.</text>
</comment>
<proteinExistence type="predicted"/>
<dbReference type="Proteomes" id="UP000215902">
    <property type="component" value="Unassembled WGS sequence"/>
</dbReference>
<accession>A0A267FAU2</accession>
<gene>
    <name evidence="2" type="ORF">BOX15_Mlig026320g4</name>
</gene>
<sequence>LFAMDPILTLSNQQPMQQQQHPRRMSALSLTSASDISSTTMNGACGAPTSAAWRSPATPLSAPTPDDELTCTPEDVAASAAAVSNGTRRQAFNSDSRGRRVTFVDSTPVRLPYRCMPPKEEHKNDFVDNSDGDAAIVTVPPSGMDCDRLTDEAAASGTAVAASVLAAPQRGTSLRLQHRLQTLRSAVVAEEVDDNVAEDLSDLPVSKDDPRLAEARSAAVNAAPGEQLFVGLRRLDLSAGSVERVAIDESAWSTRRPPQRFNKPRSTSTAASAATSAPPDPTEHWRPEEAVVEPAVGSDDCLADTIGHLLRPGMSILPASTTEGLASVMRRWNVNGGGGGGVWRRNCRY</sequence>
<evidence type="ECO:0000313" key="2">
    <source>
        <dbReference type="EMBL" id="PAA70334.1"/>
    </source>
</evidence>
<feature type="non-terminal residue" evidence="2">
    <location>
        <position position="1"/>
    </location>
</feature>
<organism evidence="2 3">
    <name type="scientific">Macrostomum lignano</name>
    <dbReference type="NCBI Taxonomy" id="282301"/>
    <lineage>
        <taxon>Eukaryota</taxon>
        <taxon>Metazoa</taxon>
        <taxon>Spiralia</taxon>
        <taxon>Lophotrochozoa</taxon>
        <taxon>Platyhelminthes</taxon>
        <taxon>Rhabditophora</taxon>
        <taxon>Macrostomorpha</taxon>
        <taxon>Macrostomida</taxon>
        <taxon>Macrostomidae</taxon>
        <taxon>Macrostomum</taxon>
    </lineage>
</organism>
<feature type="region of interest" description="Disordered" evidence="1">
    <location>
        <begin position="1"/>
        <end position="65"/>
    </location>
</feature>
<feature type="compositionally biased region" description="Low complexity" evidence="1">
    <location>
        <begin position="264"/>
        <end position="277"/>
    </location>
</feature>
<evidence type="ECO:0000256" key="1">
    <source>
        <dbReference type="SAM" id="MobiDB-lite"/>
    </source>
</evidence>
<dbReference type="EMBL" id="NIVC01001247">
    <property type="protein sequence ID" value="PAA70334.1"/>
    <property type="molecule type" value="Genomic_DNA"/>
</dbReference>
<name>A0A267FAU2_9PLAT</name>
<reference evidence="2 3" key="1">
    <citation type="submission" date="2017-06" db="EMBL/GenBank/DDBJ databases">
        <title>A platform for efficient transgenesis in Macrostomum lignano, a flatworm model organism for stem cell research.</title>
        <authorList>
            <person name="Berezikov E."/>
        </authorList>
    </citation>
    <scope>NUCLEOTIDE SEQUENCE [LARGE SCALE GENOMIC DNA]</scope>
    <source>
        <strain evidence="2">DV1</strain>
        <tissue evidence="2">Whole organism</tissue>
    </source>
</reference>
<evidence type="ECO:0000313" key="3">
    <source>
        <dbReference type="Proteomes" id="UP000215902"/>
    </source>
</evidence>
<feature type="compositionally biased region" description="Polar residues" evidence="1">
    <location>
        <begin position="28"/>
        <end position="42"/>
    </location>
</feature>